<evidence type="ECO:0000256" key="5">
    <source>
        <dbReference type="ARBA" id="ARBA00022989"/>
    </source>
</evidence>
<dbReference type="GO" id="GO:0009246">
    <property type="term" value="P:enterobacterial common antigen biosynthetic process"/>
    <property type="evidence" value="ECO:0007669"/>
    <property type="project" value="TreeGrafter"/>
</dbReference>
<keyword evidence="9" id="KW-0808">Transferase</keyword>
<name>A0A6N3V4D1_BACOV</name>
<comment type="similarity">
    <text evidence="2">Belongs to the acyltransferase 3 family.</text>
</comment>
<dbReference type="Pfam" id="PF01757">
    <property type="entry name" value="Acyl_transf_3"/>
    <property type="match status" value="1"/>
</dbReference>
<keyword evidence="3" id="KW-1003">Cell membrane</keyword>
<evidence type="ECO:0000313" key="10">
    <source>
        <dbReference type="Proteomes" id="UP000460135"/>
    </source>
</evidence>
<dbReference type="GO" id="GO:0005886">
    <property type="term" value="C:plasma membrane"/>
    <property type="evidence" value="ECO:0007669"/>
    <property type="project" value="UniProtKB-SubCell"/>
</dbReference>
<evidence type="ECO:0000256" key="4">
    <source>
        <dbReference type="ARBA" id="ARBA00022692"/>
    </source>
</evidence>
<feature type="transmembrane region" description="Helical" evidence="7">
    <location>
        <begin position="35"/>
        <end position="55"/>
    </location>
</feature>
<evidence type="ECO:0000256" key="7">
    <source>
        <dbReference type="SAM" id="Phobius"/>
    </source>
</evidence>
<evidence type="ECO:0000256" key="6">
    <source>
        <dbReference type="ARBA" id="ARBA00023136"/>
    </source>
</evidence>
<comment type="subcellular location">
    <subcellularLocation>
        <location evidence="1">Cell membrane</location>
        <topology evidence="1">Multi-pass membrane protein</topology>
    </subcellularLocation>
</comment>
<feature type="transmembrane region" description="Helical" evidence="7">
    <location>
        <begin position="76"/>
        <end position="94"/>
    </location>
</feature>
<feature type="domain" description="Acyltransferase 3" evidence="8">
    <location>
        <begin position="6"/>
        <end position="314"/>
    </location>
</feature>
<accession>A0A6N3V4D1</accession>
<evidence type="ECO:0000313" key="9">
    <source>
        <dbReference type="EMBL" id="KAA3801542.1"/>
    </source>
</evidence>
<comment type="caution">
    <text evidence="9">The sequence shown here is derived from an EMBL/GenBank/DDBJ whole genome shotgun (WGS) entry which is preliminary data.</text>
</comment>
<reference evidence="9 10" key="1">
    <citation type="journal article" date="2019" name="Nat. Med.">
        <title>A library of human gut bacterial isolates paired with longitudinal multiomics data enables mechanistic microbiome research.</title>
        <authorList>
            <person name="Poyet M."/>
            <person name="Groussin M."/>
            <person name="Gibbons S.M."/>
            <person name="Avila-Pacheco J."/>
            <person name="Jiang X."/>
            <person name="Kearney S.M."/>
            <person name="Perrotta A.R."/>
            <person name="Berdy B."/>
            <person name="Zhao S."/>
            <person name="Lieberman T.D."/>
            <person name="Swanson P.K."/>
            <person name="Smith M."/>
            <person name="Roesemann S."/>
            <person name="Alexander J.E."/>
            <person name="Rich S.A."/>
            <person name="Livny J."/>
            <person name="Vlamakis H."/>
            <person name="Clish C."/>
            <person name="Bullock K."/>
            <person name="Deik A."/>
            <person name="Scott J."/>
            <person name="Pierce K.A."/>
            <person name="Xavier R.J."/>
            <person name="Alm E.J."/>
        </authorList>
    </citation>
    <scope>NUCLEOTIDE SEQUENCE [LARGE SCALE GENOMIC DNA]</scope>
    <source>
        <strain evidence="9 10">BIOML-A183</strain>
    </source>
</reference>
<evidence type="ECO:0000256" key="3">
    <source>
        <dbReference type="ARBA" id="ARBA00022475"/>
    </source>
</evidence>
<feature type="transmembrane region" description="Helical" evidence="7">
    <location>
        <begin position="145"/>
        <end position="170"/>
    </location>
</feature>
<feature type="transmembrane region" description="Helical" evidence="7">
    <location>
        <begin position="204"/>
        <end position="222"/>
    </location>
</feature>
<organism evidence="9 10">
    <name type="scientific">Bacteroides ovatus</name>
    <dbReference type="NCBI Taxonomy" id="28116"/>
    <lineage>
        <taxon>Bacteria</taxon>
        <taxon>Pseudomonadati</taxon>
        <taxon>Bacteroidota</taxon>
        <taxon>Bacteroidia</taxon>
        <taxon>Bacteroidales</taxon>
        <taxon>Bacteroidaceae</taxon>
        <taxon>Bacteroides</taxon>
    </lineage>
</organism>
<dbReference type="GO" id="GO:0016413">
    <property type="term" value="F:O-acetyltransferase activity"/>
    <property type="evidence" value="ECO:0007669"/>
    <property type="project" value="TreeGrafter"/>
</dbReference>
<gene>
    <name evidence="9" type="ORF">F3F51_20775</name>
</gene>
<evidence type="ECO:0000256" key="2">
    <source>
        <dbReference type="ARBA" id="ARBA00007400"/>
    </source>
</evidence>
<feature type="transmembrane region" description="Helical" evidence="7">
    <location>
        <begin position="234"/>
        <end position="255"/>
    </location>
</feature>
<dbReference type="PANTHER" id="PTHR40074:SF2">
    <property type="entry name" value="O-ACETYLTRANSFERASE WECH"/>
    <property type="match status" value="1"/>
</dbReference>
<feature type="transmembrane region" description="Helical" evidence="7">
    <location>
        <begin position="176"/>
        <end position="192"/>
    </location>
</feature>
<keyword evidence="5 7" id="KW-1133">Transmembrane helix</keyword>
<evidence type="ECO:0000259" key="8">
    <source>
        <dbReference type="Pfam" id="PF01757"/>
    </source>
</evidence>
<sequence>MMRNKIVDIIRGFAMLLVVLGHTLSGSTSNFNDTFLFQVIWTLQMPLFIIISGYVTKYSKPLTTRDKLWVFVKKRTLAYILPWAVWSFVIRGLIFQQTNYLDIKWLLWHMDSGYWFLATIWTINMIYGLADYASNKISKSTTWNMLIHLTLCGVGMIVLGVIGYIAGLSFFCIKLTLYYIPIYLLGYLYGQLQDKFLALKKSSSLVNGVITISLVIWLTMILRFNFHDDNGDALIIVLRFITSLFGCISIIGLFIGIYSSGNKLLQLVHWSGVYSLEIYLTHYLVLNMIQMTVTPQFGTLEGMRLLAVNYLLTIGMVCLIIKILQRNNILNYLLYAKRTLSNF</sequence>
<feature type="transmembrane region" description="Helical" evidence="7">
    <location>
        <begin position="305"/>
        <end position="324"/>
    </location>
</feature>
<dbReference type="RefSeq" id="WP_149939825.1">
    <property type="nucleotide sequence ID" value="NZ_JADMVQ010000008.1"/>
</dbReference>
<keyword evidence="6 7" id="KW-0472">Membrane</keyword>
<dbReference type="InterPro" id="IPR002656">
    <property type="entry name" value="Acyl_transf_3_dom"/>
</dbReference>
<proteinExistence type="inferred from homology"/>
<evidence type="ECO:0000256" key="1">
    <source>
        <dbReference type="ARBA" id="ARBA00004651"/>
    </source>
</evidence>
<dbReference type="EMBL" id="VWLX01000018">
    <property type="protein sequence ID" value="KAA3801542.1"/>
    <property type="molecule type" value="Genomic_DNA"/>
</dbReference>
<dbReference type="Proteomes" id="UP000460135">
    <property type="component" value="Unassembled WGS sequence"/>
</dbReference>
<feature type="transmembrane region" description="Helical" evidence="7">
    <location>
        <begin position="114"/>
        <end position="133"/>
    </location>
</feature>
<keyword evidence="9" id="KW-0012">Acyltransferase</keyword>
<protein>
    <submittedName>
        <fullName evidence="9">Acyltransferase family protein</fullName>
    </submittedName>
</protein>
<feature type="transmembrane region" description="Helical" evidence="7">
    <location>
        <begin position="267"/>
        <end position="285"/>
    </location>
</feature>
<dbReference type="AlphaFoldDB" id="A0A6N3V4D1"/>
<dbReference type="PANTHER" id="PTHR40074">
    <property type="entry name" value="O-ACETYLTRANSFERASE WECH"/>
    <property type="match status" value="1"/>
</dbReference>
<keyword evidence="4 7" id="KW-0812">Transmembrane</keyword>